<dbReference type="Gene3D" id="1.10.1040.20">
    <property type="entry name" value="ProC-like, C-terminal domain"/>
    <property type="match status" value="1"/>
</dbReference>
<organism evidence="3 4">
    <name type="scientific">Hoylesella enoeca</name>
    <dbReference type="NCBI Taxonomy" id="76123"/>
    <lineage>
        <taxon>Bacteria</taxon>
        <taxon>Pseudomonadati</taxon>
        <taxon>Bacteroidota</taxon>
        <taxon>Bacteroidia</taxon>
        <taxon>Bacteroidales</taxon>
        <taxon>Prevotellaceae</taxon>
        <taxon>Hoylesella</taxon>
    </lineage>
</organism>
<proteinExistence type="predicted"/>
<dbReference type="AlphaFoldDB" id="A0A0S2KLF6"/>
<evidence type="ECO:0000259" key="2">
    <source>
        <dbReference type="Pfam" id="PF10728"/>
    </source>
</evidence>
<dbReference type="Pfam" id="PF10728">
    <property type="entry name" value="DUF2520"/>
    <property type="match status" value="1"/>
</dbReference>
<dbReference type="SUPFAM" id="SSF51735">
    <property type="entry name" value="NAD(P)-binding Rossmann-fold domains"/>
    <property type="match status" value="1"/>
</dbReference>
<reference evidence="4" key="1">
    <citation type="submission" date="2015-11" db="EMBL/GenBank/DDBJ databases">
        <authorList>
            <person name="Holder M.E."/>
            <person name="Ajami N.J."/>
            <person name="Petrosino J.F."/>
        </authorList>
    </citation>
    <scope>NUCLEOTIDE SEQUENCE [LARGE SCALE GENOMIC DNA]</scope>
    <source>
        <strain evidence="4">F0113</strain>
    </source>
</reference>
<evidence type="ECO:0000313" key="4">
    <source>
        <dbReference type="Proteomes" id="UP000056252"/>
    </source>
</evidence>
<dbReference type="Pfam" id="PF03807">
    <property type="entry name" value="F420_oxidored"/>
    <property type="match status" value="1"/>
</dbReference>
<dbReference type="InterPro" id="IPR008927">
    <property type="entry name" value="6-PGluconate_DH-like_C_sf"/>
</dbReference>
<dbReference type="Proteomes" id="UP000056252">
    <property type="component" value="Chromosome"/>
</dbReference>
<dbReference type="STRING" id="76123.AS203_06690"/>
<dbReference type="Gene3D" id="3.40.50.720">
    <property type="entry name" value="NAD(P)-binding Rossmann-like Domain"/>
    <property type="match status" value="1"/>
</dbReference>
<dbReference type="RefSeq" id="WP_025066551.1">
    <property type="nucleotide sequence ID" value="NZ_CP013195.1"/>
</dbReference>
<dbReference type="EMBL" id="CP013195">
    <property type="protein sequence ID" value="ALO48802.1"/>
    <property type="molecule type" value="Genomic_DNA"/>
</dbReference>
<dbReference type="KEGG" id="peo:AS203_06690"/>
<dbReference type="InterPro" id="IPR037108">
    <property type="entry name" value="TM1727-like_C_sf"/>
</dbReference>
<dbReference type="OrthoDB" id="9810755at2"/>
<evidence type="ECO:0000313" key="3">
    <source>
        <dbReference type="EMBL" id="ALO48802.1"/>
    </source>
</evidence>
<dbReference type="InterPro" id="IPR036291">
    <property type="entry name" value="NAD(P)-bd_dom_sf"/>
</dbReference>
<feature type="domain" description="Pyrroline-5-carboxylate reductase catalytic N-terminal" evidence="1">
    <location>
        <begin position="2"/>
        <end position="91"/>
    </location>
</feature>
<name>A0A0S2KLF6_9BACT</name>
<dbReference type="PANTHER" id="PTHR40459">
    <property type="entry name" value="CONSERVED HYPOTHETICAL ALANINE AND LEUCINE RICH PROTEIN"/>
    <property type="match status" value="1"/>
</dbReference>
<protein>
    <submittedName>
        <fullName evidence="3">NADP oxidoreductase</fullName>
    </submittedName>
</protein>
<feature type="domain" description="DUF2520" evidence="2">
    <location>
        <begin position="127"/>
        <end position="252"/>
    </location>
</feature>
<gene>
    <name evidence="3" type="ORF">AS203_06690</name>
</gene>
<dbReference type="SUPFAM" id="SSF48179">
    <property type="entry name" value="6-phosphogluconate dehydrogenase C-terminal domain-like"/>
    <property type="match status" value="1"/>
</dbReference>
<keyword evidence="4" id="KW-1185">Reference proteome</keyword>
<sequence length="259" mass="28258">MRIVLIGAGNLATQLGLSLAEAGHEMAQVWSRSMESAAALADLVGGAAVTDLGQIETGADVYILAVRDAALPEIIPLLCQGREKGGVVVHTAGSVPMEIFEGLARHYGVCYPLQTFSKSRRVNFKEIPCFIEGNDDYAISELKRLCASLSDHVSYLASADRRYLHLSAVFACNFVNHCYDIASDILSAHQLPFDVLLPLIDETARKVHTLTPQAAQTGPAMRYDKQVIQAQAALLADMPQVRDLYERLSRNIHRNAIRG</sequence>
<dbReference type="InterPro" id="IPR028939">
    <property type="entry name" value="P5C_Rdtase_cat_N"/>
</dbReference>
<evidence type="ECO:0000259" key="1">
    <source>
        <dbReference type="Pfam" id="PF03807"/>
    </source>
</evidence>
<dbReference type="eggNOG" id="COG5495">
    <property type="taxonomic scope" value="Bacteria"/>
</dbReference>
<dbReference type="InterPro" id="IPR018931">
    <property type="entry name" value="DUF2520"/>
</dbReference>
<accession>A0A0S2KLF6</accession>
<dbReference type="PANTHER" id="PTHR40459:SF1">
    <property type="entry name" value="CONSERVED HYPOTHETICAL ALANINE AND LEUCINE RICH PROTEIN"/>
    <property type="match status" value="1"/>
</dbReference>